<accession>A0AAD1SWW8</accession>
<name>A0AAD1SWW8_PELCU</name>
<protein>
    <submittedName>
        <fullName evidence="1">Uncharacterized protein</fullName>
    </submittedName>
</protein>
<organism evidence="1 2">
    <name type="scientific">Pelobates cultripes</name>
    <name type="common">Western spadefoot toad</name>
    <dbReference type="NCBI Taxonomy" id="61616"/>
    <lineage>
        <taxon>Eukaryota</taxon>
        <taxon>Metazoa</taxon>
        <taxon>Chordata</taxon>
        <taxon>Craniata</taxon>
        <taxon>Vertebrata</taxon>
        <taxon>Euteleostomi</taxon>
        <taxon>Amphibia</taxon>
        <taxon>Batrachia</taxon>
        <taxon>Anura</taxon>
        <taxon>Pelobatoidea</taxon>
        <taxon>Pelobatidae</taxon>
        <taxon>Pelobates</taxon>
    </lineage>
</organism>
<dbReference type="Proteomes" id="UP001295444">
    <property type="component" value="Chromosome 08"/>
</dbReference>
<dbReference type="EMBL" id="OW240919">
    <property type="protein sequence ID" value="CAH2310701.1"/>
    <property type="molecule type" value="Genomic_DNA"/>
</dbReference>
<dbReference type="AlphaFoldDB" id="A0AAD1SWW8"/>
<proteinExistence type="predicted"/>
<gene>
    <name evidence="1" type="ORF">PECUL_23A021236</name>
</gene>
<keyword evidence="2" id="KW-1185">Reference proteome</keyword>
<evidence type="ECO:0000313" key="2">
    <source>
        <dbReference type="Proteomes" id="UP001295444"/>
    </source>
</evidence>
<evidence type="ECO:0000313" key="1">
    <source>
        <dbReference type="EMBL" id="CAH2310701.1"/>
    </source>
</evidence>
<sequence length="126" mass="13943">MTSDPSETSSESESELDESDRAFALFQIRTAFARWVALLRGSTTSSIYNLSVKLFLEVIFAHGSIQERVELFRVNLLLGRFLYPTRNGRTRGNSGSAVSAGLSRGIRSSSLHIRGILHSGQHKLIC</sequence>
<reference evidence="1" key="1">
    <citation type="submission" date="2022-03" db="EMBL/GenBank/DDBJ databases">
        <authorList>
            <person name="Alioto T."/>
            <person name="Alioto T."/>
            <person name="Gomez Garrido J."/>
        </authorList>
    </citation>
    <scope>NUCLEOTIDE SEQUENCE</scope>
</reference>